<accession>A0AA43QRM7</accession>
<evidence type="ECO:0000256" key="1">
    <source>
        <dbReference type="SAM" id="MobiDB-lite"/>
    </source>
</evidence>
<dbReference type="AlphaFoldDB" id="A0AA43QRM7"/>
<keyword evidence="2" id="KW-0812">Transmembrane</keyword>
<feature type="transmembrane region" description="Helical" evidence="2">
    <location>
        <begin position="238"/>
        <end position="261"/>
    </location>
</feature>
<evidence type="ECO:0000313" key="4">
    <source>
        <dbReference type="Proteomes" id="UP001161017"/>
    </source>
</evidence>
<proteinExistence type="predicted"/>
<gene>
    <name evidence="3" type="ORF">OHK93_001652</name>
</gene>
<comment type="caution">
    <text evidence="3">The sequence shown here is derived from an EMBL/GenBank/DDBJ whole genome shotgun (WGS) entry which is preliminary data.</text>
</comment>
<keyword evidence="2" id="KW-1133">Transmembrane helix</keyword>
<feature type="transmembrane region" description="Helical" evidence="2">
    <location>
        <begin position="326"/>
        <end position="346"/>
    </location>
</feature>
<evidence type="ECO:0000256" key="2">
    <source>
        <dbReference type="SAM" id="Phobius"/>
    </source>
</evidence>
<feature type="region of interest" description="Disordered" evidence="1">
    <location>
        <begin position="132"/>
        <end position="184"/>
    </location>
</feature>
<reference evidence="3" key="1">
    <citation type="journal article" date="2023" name="Genome Biol. Evol.">
        <title>First Whole Genome Sequence and Flow Cytometry Genome Size Data for the Lichen-Forming Fungus Ramalina farinacea (Ascomycota).</title>
        <authorList>
            <person name="Llewellyn T."/>
            <person name="Mian S."/>
            <person name="Hill R."/>
            <person name="Leitch I.J."/>
            <person name="Gaya E."/>
        </authorList>
    </citation>
    <scope>NUCLEOTIDE SEQUENCE</scope>
    <source>
        <strain evidence="3">LIQ254RAFAR</strain>
    </source>
</reference>
<name>A0AA43QRM7_9LECA</name>
<keyword evidence="4" id="KW-1185">Reference proteome</keyword>
<organism evidence="3 4">
    <name type="scientific">Ramalina farinacea</name>
    <dbReference type="NCBI Taxonomy" id="258253"/>
    <lineage>
        <taxon>Eukaryota</taxon>
        <taxon>Fungi</taxon>
        <taxon>Dikarya</taxon>
        <taxon>Ascomycota</taxon>
        <taxon>Pezizomycotina</taxon>
        <taxon>Lecanoromycetes</taxon>
        <taxon>OSLEUM clade</taxon>
        <taxon>Lecanoromycetidae</taxon>
        <taxon>Lecanorales</taxon>
        <taxon>Lecanorineae</taxon>
        <taxon>Ramalinaceae</taxon>
        <taxon>Ramalina</taxon>
    </lineage>
</organism>
<dbReference type="EMBL" id="JAPUFD010000012">
    <property type="protein sequence ID" value="MDI1490449.1"/>
    <property type="molecule type" value="Genomic_DNA"/>
</dbReference>
<protein>
    <submittedName>
        <fullName evidence="3">Uncharacterized protein</fullName>
    </submittedName>
</protein>
<dbReference type="Proteomes" id="UP001161017">
    <property type="component" value="Unassembled WGS sequence"/>
</dbReference>
<keyword evidence="2" id="KW-0472">Membrane</keyword>
<feature type="compositionally biased region" description="Polar residues" evidence="1">
    <location>
        <begin position="150"/>
        <end position="163"/>
    </location>
</feature>
<feature type="compositionally biased region" description="Basic and acidic residues" evidence="1">
    <location>
        <begin position="132"/>
        <end position="149"/>
    </location>
</feature>
<feature type="transmembrane region" description="Helical" evidence="2">
    <location>
        <begin position="62"/>
        <end position="86"/>
    </location>
</feature>
<feature type="compositionally biased region" description="Acidic residues" evidence="1">
    <location>
        <begin position="172"/>
        <end position="184"/>
    </location>
</feature>
<evidence type="ECO:0000313" key="3">
    <source>
        <dbReference type="EMBL" id="MDI1490449.1"/>
    </source>
</evidence>
<sequence>MPSQLPLLVSRASSSAGAADTAKTIRLQWQSPSGILSILLIVAGDIVGEALDQLSGQTVSPVVFSFGWVSFAVSAFMTAIGVHQLLTPSKKNKPKDKAVNIKSGKVTENRSWVLDHILRDWDYWKPHEVRRDEEEKHRQWAEADGEMRPRNTSSGSSHDQNQMPKPRARAEGDEEGVGEDEDVDDDAEYAQSLRIIFFRSGPSHKQARPSKDRLWCSGVATAVLQHGIAAIPCGLDGYWAPLMIAFIGTILAFTTGALPQFGKEKWDCKRRSSKTVALMRSNTEGSVSDILVVRGEGKGLDLEEMAKGGRWHTQTLRKEQVTVWPWTRMATGTLAACWIVLLITAAGVKGNSWYLLGIGTLGLVQNAFVAGSPRTPAANGVHLEYEGLISEGSVKETLRACGERWPDIGRTLEKVVMNGSGTGSQ</sequence>
<feature type="transmembrane region" description="Helical" evidence="2">
    <location>
        <begin position="214"/>
        <end position="232"/>
    </location>
</feature>